<evidence type="ECO:0000259" key="2">
    <source>
        <dbReference type="SMART" id="SM00822"/>
    </source>
</evidence>
<evidence type="ECO:0000313" key="3">
    <source>
        <dbReference type="EMBL" id="MFC2948053.1"/>
    </source>
</evidence>
<comment type="similarity">
    <text evidence="1">Belongs to the short-chain dehydrogenases/reductases (SDR) family.</text>
</comment>
<proteinExistence type="inferred from homology"/>
<comment type="caution">
    <text evidence="3">The sequence shown here is derived from an EMBL/GenBank/DDBJ whole genome shotgun (WGS) entry which is preliminary data.</text>
</comment>
<evidence type="ECO:0000313" key="4">
    <source>
        <dbReference type="Proteomes" id="UP001595387"/>
    </source>
</evidence>
<dbReference type="CDD" id="cd05233">
    <property type="entry name" value="SDR_c"/>
    <property type="match status" value="1"/>
</dbReference>
<dbReference type="InterPro" id="IPR020904">
    <property type="entry name" value="Sc_DH/Rdtase_CS"/>
</dbReference>
<dbReference type="SUPFAM" id="SSF51735">
    <property type="entry name" value="NAD(P)-binding Rossmann-fold domains"/>
    <property type="match status" value="1"/>
</dbReference>
<dbReference type="PRINTS" id="PR00081">
    <property type="entry name" value="GDHRDH"/>
</dbReference>
<dbReference type="InterPro" id="IPR002347">
    <property type="entry name" value="SDR_fam"/>
</dbReference>
<dbReference type="Gene3D" id="3.40.50.720">
    <property type="entry name" value="NAD(P)-binding Rossmann-like Domain"/>
    <property type="match status" value="1"/>
</dbReference>
<feature type="domain" description="Ketoreductase" evidence="2">
    <location>
        <begin position="11"/>
        <end position="191"/>
    </location>
</feature>
<reference evidence="4" key="1">
    <citation type="journal article" date="2019" name="Int. J. Syst. Evol. Microbiol.">
        <title>The Global Catalogue of Microorganisms (GCM) 10K type strain sequencing project: providing services to taxonomists for standard genome sequencing and annotation.</title>
        <authorList>
            <consortium name="The Broad Institute Genomics Platform"/>
            <consortium name="The Broad Institute Genome Sequencing Center for Infectious Disease"/>
            <person name="Wu L."/>
            <person name="Ma J."/>
        </authorList>
    </citation>
    <scope>NUCLEOTIDE SEQUENCE [LARGE SCALE GENOMIC DNA]</scope>
    <source>
        <strain evidence="4">KCTC 13193</strain>
    </source>
</reference>
<dbReference type="InterPro" id="IPR036291">
    <property type="entry name" value="NAD(P)-bd_dom_sf"/>
</dbReference>
<sequence>MKGNLLDLTGKVILVAGGSRGLGAQMVRDFAGQGANLVIASRNKEACARLAEDIAEEYKVEALPISCDMANLEDIKQMYKETLDRFGRIDVVVNNAGVNRTKPAVEVTEEDFDFIFDVNIKGLFFSCQEAAKAMIDQESGKIINISSVGGLKPYKRIVPYTASKAAVIHLTKSLASEWARYGIIVNSIAPGLISTEINEKEFEDEKWLNKILKTIPMRKLGEPQDISNIALYLASELSNYVTGQTIPVDGGTLTE</sequence>
<dbReference type="GO" id="GO:0016491">
    <property type="term" value="F:oxidoreductase activity"/>
    <property type="evidence" value="ECO:0007669"/>
    <property type="project" value="UniProtKB-KW"/>
</dbReference>
<name>A0ABV7A5C7_9BACI</name>
<dbReference type="PROSITE" id="PS00061">
    <property type="entry name" value="ADH_SHORT"/>
    <property type="match status" value="1"/>
</dbReference>
<protein>
    <submittedName>
        <fullName evidence="3">SDR family NAD(P)-dependent oxidoreductase</fullName>
        <ecNumber evidence="3">1.1.1.-</ecNumber>
    </submittedName>
</protein>
<dbReference type="PRINTS" id="PR00080">
    <property type="entry name" value="SDRFAMILY"/>
</dbReference>
<keyword evidence="4" id="KW-1185">Reference proteome</keyword>
<gene>
    <name evidence="3" type="ORF">ACFODW_06815</name>
</gene>
<dbReference type="PANTHER" id="PTHR42760">
    <property type="entry name" value="SHORT-CHAIN DEHYDROGENASES/REDUCTASES FAMILY MEMBER"/>
    <property type="match status" value="1"/>
</dbReference>
<dbReference type="NCBIfam" id="NF005559">
    <property type="entry name" value="PRK07231.1"/>
    <property type="match status" value="1"/>
</dbReference>
<evidence type="ECO:0000256" key="1">
    <source>
        <dbReference type="ARBA" id="ARBA00006484"/>
    </source>
</evidence>
<dbReference type="Pfam" id="PF13561">
    <property type="entry name" value="adh_short_C2"/>
    <property type="match status" value="1"/>
</dbReference>
<dbReference type="RefSeq" id="WP_390304573.1">
    <property type="nucleotide sequence ID" value="NZ_JBHRRZ010000012.1"/>
</dbReference>
<keyword evidence="3" id="KW-0560">Oxidoreductase</keyword>
<dbReference type="Proteomes" id="UP001595387">
    <property type="component" value="Unassembled WGS sequence"/>
</dbReference>
<accession>A0ABV7A5C7</accession>
<dbReference type="SMART" id="SM00822">
    <property type="entry name" value="PKS_KR"/>
    <property type="match status" value="1"/>
</dbReference>
<organism evidence="3 4">
    <name type="scientific">Virgibacillus sediminis</name>
    <dbReference type="NCBI Taxonomy" id="202260"/>
    <lineage>
        <taxon>Bacteria</taxon>
        <taxon>Bacillati</taxon>
        <taxon>Bacillota</taxon>
        <taxon>Bacilli</taxon>
        <taxon>Bacillales</taxon>
        <taxon>Bacillaceae</taxon>
        <taxon>Virgibacillus</taxon>
    </lineage>
</organism>
<dbReference type="EMBL" id="JBHRRZ010000012">
    <property type="protein sequence ID" value="MFC2948053.1"/>
    <property type="molecule type" value="Genomic_DNA"/>
</dbReference>
<dbReference type="EC" id="1.1.1.-" evidence="3"/>
<dbReference type="InterPro" id="IPR057326">
    <property type="entry name" value="KR_dom"/>
</dbReference>